<organism evidence="2">
    <name type="scientific">Cacopsylla melanoneura</name>
    <dbReference type="NCBI Taxonomy" id="428564"/>
    <lineage>
        <taxon>Eukaryota</taxon>
        <taxon>Metazoa</taxon>
        <taxon>Ecdysozoa</taxon>
        <taxon>Arthropoda</taxon>
        <taxon>Hexapoda</taxon>
        <taxon>Insecta</taxon>
        <taxon>Pterygota</taxon>
        <taxon>Neoptera</taxon>
        <taxon>Paraneoptera</taxon>
        <taxon>Hemiptera</taxon>
        <taxon>Sternorrhyncha</taxon>
        <taxon>Psylloidea</taxon>
        <taxon>Psyllidae</taxon>
        <taxon>Psyllinae</taxon>
        <taxon>Cacopsylla</taxon>
    </lineage>
</organism>
<evidence type="ECO:0000256" key="1">
    <source>
        <dbReference type="SAM" id="Phobius"/>
    </source>
</evidence>
<keyword evidence="1" id="KW-1133">Transmembrane helix</keyword>
<accession>A0A8D9E0X0</accession>
<name>A0A8D9E0X0_9HEMI</name>
<feature type="transmembrane region" description="Helical" evidence="1">
    <location>
        <begin position="6"/>
        <end position="25"/>
    </location>
</feature>
<protein>
    <submittedName>
        <fullName evidence="2">Uncharacterized protein</fullName>
    </submittedName>
</protein>
<dbReference type="AlphaFoldDB" id="A0A8D9E0X0"/>
<keyword evidence="1" id="KW-0812">Transmembrane</keyword>
<evidence type="ECO:0000313" key="2">
    <source>
        <dbReference type="EMBL" id="CAG6736512.1"/>
    </source>
</evidence>
<sequence length="121" mass="14105">MSSTLELNMFTVSFFSSIIFSRISLFSSSRYRRLFTLSSSRRRACLYSRMLRGNCSTSSIICSPVSLKQCSSCWYAPIFSSYNLMACVSRDGNFLQNIDFFKTRFFWLKKSIFSAKIDFFK</sequence>
<proteinExistence type="predicted"/>
<keyword evidence="1" id="KW-0472">Membrane</keyword>
<dbReference type="EMBL" id="HBUF01399587">
    <property type="protein sequence ID" value="CAG6736512.1"/>
    <property type="molecule type" value="Transcribed_RNA"/>
</dbReference>
<reference evidence="2" key="1">
    <citation type="submission" date="2021-05" db="EMBL/GenBank/DDBJ databases">
        <authorList>
            <person name="Alioto T."/>
            <person name="Alioto T."/>
            <person name="Gomez Garrido J."/>
        </authorList>
    </citation>
    <scope>NUCLEOTIDE SEQUENCE</scope>
</reference>